<proteinExistence type="predicted"/>
<dbReference type="Proteomes" id="UP000663903">
    <property type="component" value="Chromosome"/>
</dbReference>
<accession>A0A975CJ91</accession>
<protein>
    <submittedName>
        <fullName evidence="1">Uncharacterized protein</fullName>
    </submittedName>
</protein>
<evidence type="ECO:0000313" key="1">
    <source>
        <dbReference type="EMBL" id="QTD45194.1"/>
    </source>
</evidence>
<reference evidence="1" key="1">
    <citation type="submission" date="2021-03" db="EMBL/GenBank/DDBJ databases">
        <title>Ottowia sp. 27C isolated from the cloaca of a Giant Asian pond turtle (Heosemys grandis).</title>
        <authorList>
            <person name="Spergser J."/>
            <person name="Busse H.-J."/>
        </authorList>
    </citation>
    <scope>NUCLEOTIDE SEQUENCE</scope>
    <source>
        <strain evidence="1">27C</strain>
    </source>
</reference>
<dbReference type="KEGG" id="otd:J1M35_19595"/>
<evidence type="ECO:0000313" key="2">
    <source>
        <dbReference type="Proteomes" id="UP000663903"/>
    </source>
</evidence>
<dbReference type="EMBL" id="CP071796">
    <property type="protein sequence ID" value="QTD45194.1"/>
    <property type="molecule type" value="Genomic_DNA"/>
</dbReference>
<name>A0A975CJ91_9BURK</name>
<organism evidence="1 2">
    <name type="scientific">Ottowia testudinis</name>
    <dbReference type="NCBI Taxonomy" id="2816950"/>
    <lineage>
        <taxon>Bacteria</taxon>
        <taxon>Pseudomonadati</taxon>
        <taxon>Pseudomonadota</taxon>
        <taxon>Betaproteobacteria</taxon>
        <taxon>Burkholderiales</taxon>
        <taxon>Comamonadaceae</taxon>
        <taxon>Ottowia</taxon>
    </lineage>
</organism>
<keyword evidence="2" id="KW-1185">Reference proteome</keyword>
<sequence length="61" mass="7016">MSNDFVRRLVAKTAGREGREKDKNLLAYGVVGRAITNDVSRAEQEFFEFFRVFRAIFAPFA</sequence>
<dbReference type="RefSeq" id="WP_208008946.1">
    <property type="nucleotide sequence ID" value="NZ_CP071796.1"/>
</dbReference>
<gene>
    <name evidence="1" type="ORF">J1M35_19595</name>
</gene>
<dbReference type="AlphaFoldDB" id="A0A975CJ91"/>